<accession>A0A1M4UUI9</accession>
<sequence>MDREYRIIVTERIDEAGIQYLKEHAEVDIKYDVPYEELLKIIDEYDAIIVRSVTNVSEELMKAGKKLKVVGRAGNGTDNIDLDAATRLGIIVVNTPEGNIIAAAELTIAHILAISRNLPQANYAAKQKDFRRNRFNGVELYGKTVGIIGLGRIGSLVATRLKAFGMRVIAYDPYISDERFTKFGAEKVENLDDLLRQSDFITIHTPRTPETMGMIGKEELKKVKKGVRIVNCARGGLIDEEALYEALKEGIVAAAALDVFVKEPSYEKERDEDFDNPLLNLDNVIVTPHLGASTVEAQYNVGYSVAKAVIAALNGEITPNVVNMPQLDKEELFAMKPFLNLGEKIGNIYYQVEREPVKKIEINLSGDVAQCRSQFISMSVLKGLLDPVLNERVNFVNAEYVAKSRGIDVVVSSSNEVSDYTNLVKVRFENAKRSLEFAGTVFGKNELRIVNFMGYEVEFAPSEYMLVVKNVDKPGVIGQIGTLLGVSKVNISMMRVSPSKDGKALMVLGIDRGLSRETLSMIKNIEGVENAIMMNL</sequence>
<dbReference type="Pfam" id="PF01842">
    <property type="entry name" value="ACT"/>
    <property type="match status" value="1"/>
</dbReference>
<keyword evidence="14" id="KW-1185">Reference proteome</keyword>
<gene>
    <name evidence="13" type="ORF">SAMN02746089_00509</name>
</gene>
<dbReference type="GO" id="GO:0004617">
    <property type="term" value="F:phosphoglycerate dehydrogenase activity"/>
    <property type="evidence" value="ECO:0007669"/>
    <property type="project" value="UniProtKB-UniRule"/>
</dbReference>
<evidence type="ECO:0000313" key="14">
    <source>
        <dbReference type="Proteomes" id="UP000184088"/>
    </source>
</evidence>
<dbReference type="OrthoDB" id="9805416at2"/>
<dbReference type="SUPFAM" id="SSF52283">
    <property type="entry name" value="Formate/glycerate dehydrogenase catalytic domain-like"/>
    <property type="match status" value="1"/>
</dbReference>
<dbReference type="InterPro" id="IPR050857">
    <property type="entry name" value="D-2-hydroxyacid_DH"/>
</dbReference>
<evidence type="ECO:0000256" key="8">
    <source>
        <dbReference type="ARBA" id="ARBA00023299"/>
    </source>
</evidence>
<comment type="pathway">
    <text evidence="2 11">Amino-acid biosynthesis; L-serine biosynthesis; L-serine from 3-phospho-D-glycerate: step 1/3.</text>
</comment>
<dbReference type="Pfam" id="PF19304">
    <property type="entry name" value="PGDH_inter"/>
    <property type="match status" value="1"/>
</dbReference>
<evidence type="ECO:0000256" key="1">
    <source>
        <dbReference type="ARBA" id="ARBA00003800"/>
    </source>
</evidence>
<reference evidence="13 14" key="1">
    <citation type="submission" date="2016-11" db="EMBL/GenBank/DDBJ databases">
        <authorList>
            <person name="Jaros S."/>
            <person name="Januszkiewicz K."/>
            <person name="Wedrychowicz H."/>
        </authorList>
    </citation>
    <scope>NUCLEOTIDE SEQUENCE [LARGE SCALE GENOMIC DNA]</scope>
    <source>
        <strain evidence="13 14">DSM 17918</strain>
    </source>
</reference>
<dbReference type="FunFam" id="3.30.1330.90:FF:000003">
    <property type="entry name" value="D-3-phosphoglycerate dehydrogenase"/>
    <property type="match status" value="1"/>
</dbReference>
<keyword evidence="6 11" id="KW-0560">Oxidoreductase</keyword>
<dbReference type="InterPro" id="IPR006236">
    <property type="entry name" value="PGDH"/>
</dbReference>
<evidence type="ECO:0000256" key="9">
    <source>
        <dbReference type="ARBA" id="ARBA00048126"/>
    </source>
</evidence>
<protein>
    <recommendedName>
        <fullName evidence="4 11">D-3-phosphoglycerate dehydrogenase</fullName>
        <ecNumber evidence="11">1.1.1.95</ecNumber>
    </recommendedName>
</protein>
<dbReference type="InterPro" id="IPR002912">
    <property type="entry name" value="ACT_dom"/>
</dbReference>
<dbReference type="GO" id="GO:0006564">
    <property type="term" value="P:L-serine biosynthetic process"/>
    <property type="evidence" value="ECO:0007669"/>
    <property type="project" value="UniProtKB-UniRule"/>
</dbReference>
<dbReference type="CDD" id="cd04902">
    <property type="entry name" value="ACT_3PGDH-xct"/>
    <property type="match status" value="1"/>
</dbReference>
<dbReference type="PROSITE" id="PS00671">
    <property type="entry name" value="D_2_HYDROXYACID_DH_3"/>
    <property type="match status" value="1"/>
</dbReference>
<comment type="similarity">
    <text evidence="3 11">Belongs to the D-isomer specific 2-hydroxyacid dehydrogenase family.</text>
</comment>
<dbReference type="Pfam" id="PF00389">
    <property type="entry name" value="2-Hacid_dh"/>
    <property type="match status" value="1"/>
</dbReference>
<evidence type="ECO:0000313" key="13">
    <source>
        <dbReference type="EMBL" id="SHE60354.1"/>
    </source>
</evidence>
<comment type="function">
    <text evidence="1">Catalyzes the reversible oxidation of 3-phospho-D-glycerate to 3-phosphonooxypyruvate, the first step of the phosphorylated L-serine biosynthesis pathway. Also catalyzes the reversible oxidation of 2-hydroxyglutarate to 2-oxoglutarate.</text>
</comment>
<keyword evidence="7 11" id="KW-0520">NAD</keyword>
<dbReference type="Gene3D" id="3.40.50.720">
    <property type="entry name" value="NAD(P)-binding Rossmann-like Domain"/>
    <property type="match status" value="2"/>
</dbReference>
<dbReference type="PROSITE" id="PS51671">
    <property type="entry name" value="ACT"/>
    <property type="match status" value="1"/>
</dbReference>
<comment type="catalytic activity">
    <reaction evidence="9">
        <text>(R)-2-hydroxyglutarate + NAD(+) = 2-oxoglutarate + NADH + H(+)</text>
        <dbReference type="Rhea" id="RHEA:49612"/>
        <dbReference type="ChEBI" id="CHEBI:15378"/>
        <dbReference type="ChEBI" id="CHEBI:15801"/>
        <dbReference type="ChEBI" id="CHEBI:16810"/>
        <dbReference type="ChEBI" id="CHEBI:57540"/>
        <dbReference type="ChEBI" id="CHEBI:57945"/>
        <dbReference type="EC" id="1.1.1.399"/>
    </reaction>
</comment>
<dbReference type="Gene3D" id="3.30.1330.90">
    <property type="entry name" value="D-3-phosphoglycerate dehydrogenase, domain 3"/>
    <property type="match status" value="1"/>
</dbReference>
<dbReference type="EC" id="1.1.1.95" evidence="11"/>
<dbReference type="Gene3D" id="3.30.70.260">
    <property type="match status" value="1"/>
</dbReference>
<feature type="domain" description="ACT" evidence="12">
    <location>
        <begin position="465"/>
        <end position="536"/>
    </location>
</feature>
<dbReference type="UniPathway" id="UPA00135">
    <property type="reaction ID" value="UER00196"/>
</dbReference>
<dbReference type="InterPro" id="IPR006139">
    <property type="entry name" value="D-isomer_2_OHA_DH_cat_dom"/>
</dbReference>
<evidence type="ECO:0000256" key="11">
    <source>
        <dbReference type="RuleBase" id="RU363003"/>
    </source>
</evidence>
<dbReference type="InterPro" id="IPR029753">
    <property type="entry name" value="D-isomer_DH_CS"/>
</dbReference>
<evidence type="ECO:0000256" key="3">
    <source>
        <dbReference type="ARBA" id="ARBA00005854"/>
    </source>
</evidence>
<dbReference type="RefSeq" id="WP_073341529.1">
    <property type="nucleotide sequence ID" value="NZ_FQVH01000003.1"/>
</dbReference>
<dbReference type="PANTHER" id="PTHR42789:SF1">
    <property type="entry name" value="D-ISOMER SPECIFIC 2-HYDROXYACID DEHYDROGENASE FAMILY PROTEIN (AFU_ORTHOLOGUE AFUA_6G10090)"/>
    <property type="match status" value="1"/>
</dbReference>
<evidence type="ECO:0000256" key="7">
    <source>
        <dbReference type="ARBA" id="ARBA00023027"/>
    </source>
</evidence>
<dbReference type="FunFam" id="3.30.70.260:FF:000008">
    <property type="entry name" value="D-3-phosphoglycerate dehydrogenase, chloroplastic"/>
    <property type="match status" value="1"/>
</dbReference>
<dbReference type="FunFam" id="3.40.50.720:FF:000021">
    <property type="entry name" value="D-3-phosphoglycerate dehydrogenase"/>
    <property type="match status" value="1"/>
</dbReference>
<organism evidence="13 14">
    <name type="scientific">Caldanaerobius fijiensis DSM 17918</name>
    <dbReference type="NCBI Taxonomy" id="1121256"/>
    <lineage>
        <taxon>Bacteria</taxon>
        <taxon>Bacillati</taxon>
        <taxon>Bacillota</taxon>
        <taxon>Clostridia</taxon>
        <taxon>Thermoanaerobacterales</taxon>
        <taxon>Thermoanaerobacteraceae</taxon>
        <taxon>Caldanaerobius</taxon>
    </lineage>
</organism>
<evidence type="ECO:0000256" key="6">
    <source>
        <dbReference type="ARBA" id="ARBA00023002"/>
    </source>
</evidence>
<dbReference type="InterPro" id="IPR045865">
    <property type="entry name" value="ACT-like_dom_sf"/>
</dbReference>
<dbReference type="PANTHER" id="PTHR42789">
    <property type="entry name" value="D-ISOMER SPECIFIC 2-HYDROXYACID DEHYDROGENASE FAMILY PROTEIN (AFU_ORTHOLOGUE AFUA_6G10090)"/>
    <property type="match status" value="1"/>
</dbReference>
<proteinExistence type="inferred from homology"/>
<dbReference type="GO" id="GO:0051287">
    <property type="term" value="F:NAD binding"/>
    <property type="evidence" value="ECO:0007669"/>
    <property type="project" value="UniProtKB-UniRule"/>
</dbReference>
<dbReference type="NCBIfam" id="TIGR01327">
    <property type="entry name" value="PGDH"/>
    <property type="match status" value="1"/>
</dbReference>
<dbReference type="InterPro" id="IPR029752">
    <property type="entry name" value="D-isomer_DH_CS1"/>
</dbReference>
<dbReference type="SUPFAM" id="SSF51735">
    <property type="entry name" value="NAD(P)-binding Rossmann-fold domains"/>
    <property type="match status" value="1"/>
</dbReference>
<dbReference type="PROSITE" id="PS00670">
    <property type="entry name" value="D_2_HYDROXYACID_DH_2"/>
    <property type="match status" value="1"/>
</dbReference>
<dbReference type="InterPro" id="IPR029009">
    <property type="entry name" value="ASB_dom_sf"/>
</dbReference>
<dbReference type="EMBL" id="FQVH01000003">
    <property type="protein sequence ID" value="SHE60354.1"/>
    <property type="molecule type" value="Genomic_DNA"/>
</dbReference>
<evidence type="ECO:0000256" key="10">
    <source>
        <dbReference type="ARBA" id="ARBA00048731"/>
    </source>
</evidence>
<dbReference type="CDD" id="cd12173">
    <property type="entry name" value="PGDH_4"/>
    <property type="match status" value="1"/>
</dbReference>
<evidence type="ECO:0000256" key="4">
    <source>
        <dbReference type="ARBA" id="ARBA00021582"/>
    </source>
</evidence>
<dbReference type="STRING" id="1121256.SAMN02746089_00509"/>
<dbReference type="Proteomes" id="UP000184088">
    <property type="component" value="Unassembled WGS sequence"/>
</dbReference>
<dbReference type="InterPro" id="IPR006140">
    <property type="entry name" value="D-isomer_DH_NAD-bd"/>
</dbReference>
<keyword evidence="5 11" id="KW-0028">Amino-acid biosynthesis</keyword>
<dbReference type="Pfam" id="PF02826">
    <property type="entry name" value="2-Hacid_dh_C"/>
    <property type="match status" value="1"/>
</dbReference>
<dbReference type="InterPro" id="IPR045626">
    <property type="entry name" value="PGDH_ASB_dom"/>
</dbReference>
<dbReference type="SUPFAM" id="SSF143548">
    <property type="entry name" value="Serine metabolism enzymes domain"/>
    <property type="match status" value="1"/>
</dbReference>
<dbReference type="AlphaFoldDB" id="A0A1M4UUI9"/>
<name>A0A1M4UUI9_9THEO</name>
<evidence type="ECO:0000256" key="5">
    <source>
        <dbReference type="ARBA" id="ARBA00022605"/>
    </source>
</evidence>
<evidence type="ECO:0000259" key="12">
    <source>
        <dbReference type="PROSITE" id="PS51671"/>
    </source>
</evidence>
<dbReference type="InterPro" id="IPR036291">
    <property type="entry name" value="NAD(P)-bd_dom_sf"/>
</dbReference>
<dbReference type="SUPFAM" id="SSF55021">
    <property type="entry name" value="ACT-like"/>
    <property type="match status" value="1"/>
</dbReference>
<evidence type="ECO:0000256" key="2">
    <source>
        <dbReference type="ARBA" id="ARBA00005216"/>
    </source>
</evidence>
<keyword evidence="8 11" id="KW-0718">Serine biosynthesis</keyword>
<dbReference type="PROSITE" id="PS00065">
    <property type="entry name" value="D_2_HYDROXYACID_DH_1"/>
    <property type="match status" value="1"/>
</dbReference>
<comment type="catalytic activity">
    <reaction evidence="10 11">
        <text>(2R)-3-phosphoglycerate + NAD(+) = 3-phosphooxypyruvate + NADH + H(+)</text>
        <dbReference type="Rhea" id="RHEA:12641"/>
        <dbReference type="ChEBI" id="CHEBI:15378"/>
        <dbReference type="ChEBI" id="CHEBI:18110"/>
        <dbReference type="ChEBI" id="CHEBI:57540"/>
        <dbReference type="ChEBI" id="CHEBI:57945"/>
        <dbReference type="ChEBI" id="CHEBI:58272"/>
        <dbReference type="EC" id="1.1.1.95"/>
    </reaction>
</comment>